<comment type="caution">
    <text evidence="2">The sequence shown here is derived from an EMBL/GenBank/DDBJ whole genome shotgun (WGS) entry which is preliminary data.</text>
</comment>
<proteinExistence type="predicted"/>
<dbReference type="RefSeq" id="WP_123358456.1">
    <property type="nucleotide sequence ID" value="NZ_MOBM01000017.1"/>
</dbReference>
<evidence type="ECO:0000313" key="3">
    <source>
        <dbReference type="Proteomes" id="UP000284002"/>
    </source>
</evidence>
<evidence type="ECO:0000256" key="1">
    <source>
        <dbReference type="SAM" id="MobiDB-lite"/>
    </source>
</evidence>
<gene>
    <name evidence="2" type="ORF">BK662_12710</name>
</gene>
<accession>A0A423HQV2</accession>
<feature type="region of interest" description="Disordered" evidence="1">
    <location>
        <begin position="281"/>
        <end position="301"/>
    </location>
</feature>
<dbReference type="Proteomes" id="UP000284002">
    <property type="component" value="Unassembled WGS sequence"/>
</dbReference>
<reference evidence="2 3" key="1">
    <citation type="submission" date="2016-10" db="EMBL/GenBank/DDBJ databases">
        <title>Comparative genome analysis of multiple Pseudomonas spp. focuses on biocontrol and plant growth promoting traits.</title>
        <authorList>
            <person name="Tao X.-Y."/>
            <person name="Taylor C.G."/>
        </authorList>
    </citation>
    <scope>NUCLEOTIDE SEQUENCE [LARGE SCALE GENOMIC DNA]</scope>
    <source>
        <strain evidence="2 3">36C6</strain>
    </source>
</reference>
<organism evidence="2 3">
    <name type="scientific">Pseudomonas frederiksbergensis</name>
    <dbReference type="NCBI Taxonomy" id="104087"/>
    <lineage>
        <taxon>Bacteria</taxon>
        <taxon>Pseudomonadati</taxon>
        <taxon>Pseudomonadota</taxon>
        <taxon>Gammaproteobacteria</taxon>
        <taxon>Pseudomonadales</taxon>
        <taxon>Pseudomonadaceae</taxon>
        <taxon>Pseudomonas</taxon>
    </lineage>
</organism>
<protein>
    <submittedName>
        <fullName evidence="2">Uncharacterized protein</fullName>
    </submittedName>
</protein>
<dbReference type="EMBL" id="MOBM01000017">
    <property type="protein sequence ID" value="RON15600.1"/>
    <property type="molecule type" value="Genomic_DNA"/>
</dbReference>
<sequence length="301" mass="32562">MEGTTNGVTDWTRSTTASLKFCLSLSAILLTSACGARPVHFTPPNRADPIIEVSEVKLESTKDIIAEIKDDKAKRNAAQFKLLAQSDIYCGDFISSIYGRRAVTNVWYSTITTATAAAAAIVGGRAAQNLAGTSAVTNEMRGSINNEMYGGELIPTVAKEIITMRKTELNRILQQHNKEMQDYSGAAAIADVIGYHELCSIPIAISNILARANSRTGAGKLDLNASLQMIDKAIEVEKARLNDKTIEPNAGEKLRIRNKISELSDRRSNLIQIYAVPGYQSSTDEGLNPTSDGATQTHVNE</sequence>
<dbReference type="AlphaFoldDB" id="A0A423HQV2"/>
<evidence type="ECO:0000313" key="2">
    <source>
        <dbReference type="EMBL" id="RON15600.1"/>
    </source>
</evidence>
<name>A0A423HQV2_9PSED</name>